<dbReference type="GO" id="GO:0047334">
    <property type="term" value="F:diphosphate-fructose-6-phosphate 1-phosphotransferase activity"/>
    <property type="evidence" value="ECO:0007669"/>
    <property type="project" value="UniProtKB-EC"/>
</dbReference>
<keyword evidence="6 14" id="KW-0418">Kinase</keyword>
<dbReference type="KEGG" id="lpav:PLANPX_0149"/>
<comment type="similarity">
    <text evidence="10">Belongs to the phosphofructokinase type A (PFKA) family.</text>
</comment>
<evidence type="ECO:0000256" key="1">
    <source>
        <dbReference type="ARBA" id="ARBA00001946"/>
    </source>
</evidence>
<gene>
    <name evidence="14" type="ORF">PLANPX_0149</name>
</gene>
<keyword evidence="9" id="KW-0324">Glycolysis</keyword>
<keyword evidence="3 14" id="KW-0808">Transferase</keyword>
<evidence type="ECO:0000313" key="14">
    <source>
        <dbReference type="EMBL" id="BBO30537.1"/>
    </source>
</evidence>
<dbReference type="PANTHER" id="PTHR45770">
    <property type="entry name" value="ATP-DEPENDENT 6-PHOSPHOFRUCTOKINASE 1"/>
    <property type="match status" value="1"/>
</dbReference>
<dbReference type="GO" id="GO:0005524">
    <property type="term" value="F:ATP binding"/>
    <property type="evidence" value="ECO:0007669"/>
    <property type="project" value="UniProtKB-KW"/>
</dbReference>
<dbReference type="GO" id="GO:0003872">
    <property type="term" value="F:6-phosphofructokinase activity"/>
    <property type="evidence" value="ECO:0007669"/>
    <property type="project" value="UniProtKB-EC"/>
</dbReference>
<comment type="cofactor">
    <cofactor evidence="1">
        <name>Mg(2+)</name>
        <dbReference type="ChEBI" id="CHEBI:18420"/>
    </cofactor>
</comment>
<keyword evidence="7" id="KW-0067">ATP-binding</keyword>
<dbReference type="FunFam" id="3.40.50.450:FF:000002">
    <property type="entry name" value="ATP-dependent 6-phosphofructokinase"/>
    <property type="match status" value="1"/>
</dbReference>
<accession>A0A5K7X406</accession>
<dbReference type="InterPro" id="IPR050929">
    <property type="entry name" value="PFKA"/>
</dbReference>
<keyword evidence="5" id="KW-0547">Nucleotide-binding</keyword>
<keyword evidence="8" id="KW-0460">Magnesium</keyword>
<dbReference type="GO" id="GO:0005737">
    <property type="term" value="C:cytoplasm"/>
    <property type="evidence" value="ECO:0007669"/>
    <property type="project" value="UniProtKB-ARBA"/>
</dbReference>
<evidence type="ECO:0000256" key="12">
    <source>
        <dbReference type="ARBA" id="ARBA00048072"/>
    </source>
</evidence>
<protein>
    <submittedName>
        <fullName evidence="14">6-phosphofructokinase</fullName>
        <ecNumber evidence="14">2.7.1.11</ecNumber>
    </submittedName>
</protein>
<name>A0A5K7X406_9BACT</name>
<evidence type="ECO:0000256" key="9">
    <source>
        <dbReference type="ARBA" id="ARBA00023152"/>
    </source>
</evidence>
<dbReference type="Pfam" id="PF00365">
    <property type="entry name" value="PFK"/>
    <property type="match status" value="1"/>
</dbReference>
<proteinExistence type="inferred from homology"/>
<evidence type="ECO:0000256" key="6">
    <source>
        <dbReference type="ARBA" id="ARBA00022777"/>
    </source>
</evidence>
<evidence type="ECO:0000256" key="5">
    <source>
        <dbReference type="ARBA" id="ARBA00022741"/>
    </source>
</evidence>
<comment type="catalytic activity">
    <reaction evidence="12">
        <text>beta-D-fructose 6-phosphate + diphosphate = beta-D-fructose 1,6-bisphosphate + phosphate + H(+)</text>
        <dbReference type="Rhea" id="RHEA:13613"/>
        <dbReference type="ChEBI" id="CHEBI:15378"/>
        <dbReference type="ChEBI" id="CHEBI:32966"/>
        <dbReference type="ChEBI" id="CHEBI:33019"/>
        <dbReference type="ChEBI" id="CHEBI:43474"/>
        <dbReference type="ChEBI" id="CHEBI:57634"/>
        <dbReference type="EC" id="2.7.1.90"/>
    </reaction>
</comment>
<keyword evidence="4" id="KW-0479">Metal-binding</keyword>
<dbReference type="PIRSF" id="PIRSF000534">
    <property type="entry name" value="PPi_PFK_TP0108"/>
    <property type="match status" value="1"/>
</dbReference>
<sequence length="437" mass="47040">MAPNLNFTQSQFDVASLGQCNVESPLQLSTVPGDGRCDFTFDDARILYEPRFRTGEAICPLSLEHAGPRQKIFFDPAKVKAAIVTCGGLSPGINNVVRTVVLELIHNYGVPQVVGIRFGYEGLNPAVGRPPMSLTPEVVENIHHHGGTILGTSRGPQEANTTVDFLVSQGINILFCIGGDGTQRGSHAIAVEVARRGLKIAVVGIPKTIDNDIEFCYTTFGFATAVAEAEVAIDRAHVEAKSVDNGVGLVKLMGREAGFITATAVLASGEANFCLVPELPLELHGPHGFLAKLKRRLQARSHAVVVVAEGAGQHLLKEIAGADASGNRRLADIGYFLKEQIESYLKAEGVPTSVKYFDPSYLIRSLPAEAVDSLLCERFARAAVHAAMSGRTDLLIGLWHNHLIHVPLTTSTGLKKRLDPESELWTSVLSLTGQEKW</sequence>
<evidence type="ECO:0000256" key="4">
    <source>
        <dbReference type="ARBA" id="ARBA00022723"/>
    </source>
</evidence>
<dbReference type="GO" id="GO:0006002">
    <property type="term" value="P:fructose 6-phosphate metabolic process"/>
    <property type="evidence" value="ECO:0007669"/>
    <property type="project" value="InterPro"/>
</dbReference>
<evidence type="ECO:0000256" key="10">
    <source>
        <dbReference type="ARBA" id="ARBA00038478"/>
    </source>
</evidence>
<evidence type="ECO:0000256" key="7">
    <source>
        <dbReference type="ARBA" id="ARBA00022840"/>
    </source>
</evidence>
<dbReference type="Gene3D" id="3.40.50.450">
    <property type="match status" value="1"/>
</dbReference>
<dbReference type="SUPFAM" id="SSF53784">
    <property type="entry name" value="Phosphofructokinase"/>
    <property type="match status" value="1"/>
</dbReference>
<dbReference type="PRINTS" id="PR00476">
    <property type="entry name" value="PHFRCTKINASE"/>
</dbReference>
<dbReference type="NCBIfam" id="NF005301">
    <property type="entry name" value="PRK06830.1"/>
    <property type="match status" value="1"/>
</dbReference>
<dbReference type="AlphaFoldDB" id="A0A5K7X406"/>
<organism evidence="14 15">
    <name type="scientific">Lacipirellula parvula</name>
    <dbReference type="NCBI Taxonomy" id="2650471"/>
    <lineage>
        <taxon>Bacteria</taxon>
        <taxon>Pseudomonadati</taxon>
        <taxon>Planctomycetota</taxon>
        <taxon>Planctomycetia</taxon>
        <taxon>Pirellulales</taxon>
        <taxon>Lacipirellulaceae</taxon>
        <taxon>Lacipirellula</taxon>
    </lineage>
</organism>
<evidence type="ECO:0000313" key="15">
    <source>
        <dbReference type="Proteomes" id="UP000326837"/>
    </source>
</evidence>
<comment type="catalytic activity">
    <reaction evidence="11">
        <text>beta-D-fructose 6-phosphate + ATP = beta-D-fructose 1,6-bisphosphate + ADP + H(+)</text>
        <dbReference type="Rhea" id="RHEA:16109"/>
        <dbReference type="ChEBI" id="CHEBI:15378"/>
        <dbReference type="ChEBI" id="CHEBI:30616"/>
        <dbReference type="ChEBI" id="CHEBI:32966"/>
        <dbReference type="ChEBI" id="CHEBI:57634"/>
        <dbReference type="ChEBI" id="CHEBI:456216"/>
        <dbReference type="EC" id="2.7.1.11"/>
    </reaction>
</comment>
<dbReference type="InterPro" id="IPR022953">
    <property type="entry name" value="ATP_PFK"/>
</dbReference>
<evidence type="ECO:0000256" key="8">
    <source>
        <dbReference type="ARBA" id="ARBA00022842"/>
    </source>
</evidence>
<keyword evidence="15" id="KW-1185">Reference proteome</keyword>
<evidence type="ECO:0000256" key="11">
    <source>
        <dbReference type="ARBA" id="ARBA00048070"/>
    </source>
</evidence>
<dbReference type="InterPro" id="IPR012004">
    <property type="entry name" value="PyroP-dep_PFK_TP0108"/>
</dbReference>
<dbReference type="GO" id="GO:0046872">
    <property type="term" value="F:metal ion binding"/>
    <property type="evidence" value="ECO:0007669"/>
    <property type="project" value="UniProtKB-KW"/>
</dbReference>
<reference evidence="15" key="1">
    <citation type="submission" date="2019-10" db="EMBL/GenBank/DDBJ databases">
        <title>Lacipirellula parvula gen. nov., sp. nov., representing a lineage of planctomycetes widespread in freshwater anoxic habitats, and description of the family Lacipirellulaceae.</title>
        <authorList>
            <person name="Dedysh S.N."/>
            <person name="Kulichevskaya I.S."/>
            <person name="Beletsky A.V."/>
            <person name="Rakitin A.L."/>
            <person name="Mardanov A.V."/>
            <person name="Ivanova A.A."/>
            <person name="Saltykova V.X."/>
            <person name="Rijpstra W.I.C."/>
            <person name="Sinninghe Damste J.S."/>
            <person name="Ravin N.V."/>
        </authorList>
    </citation>
    <scope>NUCLEOTIDE SEQUENCE [LARGE SCALE GENOMIC DNA]</scope>
    <source>
        <strain evidence="15">PX69</strain>
    </source>
</reference>
<evidence type="ECO:0000256" key="2">
    <source>
        <dbReference type="ARBA" id="ARBA00003138"/>
    </source>
</evidence>
<dbReference type="InterPro" id="IPR035966">
    <property type="entry name" value="PKF_sf"/>
</dbReference>
<dbReference type="EC" id="2.7.1.11" evidence="14"/>
<evidence type="ECO:0000256" key="3">
    <source>
        <dbReference type="ARBA" id="ARBA00022679"/>
    </source>
</evidence>
<dbReference type="InterPro" id="IPR000023">
    <property type="entry name" value="Phosphofructokinase_dom"/>
</dbReference>
<dbReference type="Proteomes" id="UP000326837">
    <property type="component" value="Chromosome"/>
</dbReference>
<dbReference type="RefSeq" id="WP_152096864.1">
    <property type="nucleotide sequence ID" value="NZ_AP021861.1"/>
</dbReference>
<feature type="domain" description="Phosphofructokinase" evidence="13">
    <location>
        <begin position="81"/>
        <end position="386"/>
    </location>
</feature>
<comment type="function">
    <text evidence="2">Catalyzes the phosphorylation of D-fructose 6-phosphate, the first committing step of glycolysis. Uses inorganic phosphate (PPi) as phosphoryl donor instead of ATP like common ATP-dependent phosphofructokinases (ATP-PFKs), which renders the reaction reversible, and can thus function both in glycolysis and gluconeogenesis. Consistently, PPi-PFK can replace the enzymes of both the forward (ATP-PFK) and reverse (fructose-bisphosphatase (FBPase)) reactions.</text>
</comment>
<dbReference type="UniPathway" id="UPA00109">
    <property type="reaction ID" value="UER00182"/>
</dbReference>
<evidence type="ECO:0000259" key="13">
    <source>
        <dbReference type="Pfam" id="PF00365"/>
    </source>
</evidence>
<dbReference type="EMBL" id="AP021861">
    <property type="protein sequence ID" value="BBO30537.1"/>
    <property type="molecule type" value="Genomic_DNA"/>
</dbReference>